<dbReference type="InterPro" id="IPR051781">
    <property type="entry name" value="Metallo-dep_Hydrolase"/>
</dbReference>
<keyword evidence="2" id="KW-0378">Hydrolase</keyword>
<dbReference type="InterPro" id="IPR006680">
    <property type="entry name" value="Amidohydro-rel"/>
</dbReference>
<dbReference type="SUPFAM" id="SSF51338">
    <property type="entry name" value="Composite domain of metallo-dependent hydrolases"/>
    <property type="match status" value="1"/>
</dbReference>
<dbReference type="SUPFAM" id="SSF51556">
    <property type="entry name" value="Metallo-dependent hydrolases"/>
    <property type="match status" value="1"/>
</dbReference>
<dbReference type="PANTHER" id="PTHR43135">
    <property type="entry name" value="ALPHA-D-RIBOSE 1-METHYLPHOSPHONATE 5-TRIPHOSPHATE DIPHOSPHATASE"/>
    <property type="match status" value="1"/>
</dbReference>
<keyword evidence="3" id="KW-1185">Reference proteome</keyword>
<dbReference type="STRING" id="2070753.A0A3A2ZKZ9"/>
<dbReference type="Proteomes" id="UP000266188">
    <property type="component" value="Unassembled WGS sequence"/>
</dbReference>
<evidence type="ECO:0000313" key="3">
    <source>
        <dbReference type="Proteomes" id="UP000266188"/>
    </source>
</evidence>
<dbReference type="GO" id="GO:0016810">
    <property type="term" value="F:hydrolase activity, acting on carbon-nitrogen (but not peptide) bonds"/>
    <property type="evidence" value="ECO:0007669"/>
    <property type="project" value="InterPro"/>
</dbReference>
<dbReference type="PANTHER" id="PTHR43135:SF3">
    <property type="entry name" value="ALPHA-D-RIBOSE 1-METHYLPHOSPHONATE 5-TRIPHOSPHATE DIPHOSPHATASE"/>
    <property type="match status" value="1"/>
</dbReference>
<reference evidence="3" key="1">
    <citation type="submission" date="2017-02" db="EMBL/GenBank/DDBJ databases">
        <authorList>
            <person name="Tafer H."/>
            <person name="Lopandic K."/>
        </authorList>
    </citation>
    <scope>NUCLEOTIDE SEQUENCE [LARGE SCALE GENOMIC DNA]</scope>
    <source>
        <strain evidence="3">CBS 366.77</strain>
    </source>
</reference>
<evidence type="ECO:0000313" key="2">
    <source>
        <dbReference type="EMBL" id="RJE17831.1"/>
    </source>
</evidence>
<organism evidence="2 3">
    <name type="scientific">Aspergillus sclerotialis</name>
    <dbReference type="NCBI Taxonomy" id="2070753"/>
    <lineage>
        <taxon>Eukaryota</taxon>
        <taxon>Fungi</taxon>
        <taxon>Dikarya</taxon>
        <taxon>Ascomycota</taxon>
        <taxon>Pezizomycotina</taxon>
        <taxon>Eurotiomycetes</taxon>
        <taxon>Eurotiomycetidae</taxon>
        <taxon>Eurotiales</taxon>
        <taxon>Aspergillaceae</taxon>
        <taxon>Aspergillus</taxon>
        <taxon>Aspergillus subgen. Polypaecilum</taxon>
    </lineage>
</organism>
<protein>
    <submittedName>
        <fullName evidence="2">Amidohydrolase family</fullName>
    </submittedName>
</protein>
<dbReference type="OrthoDB" id="5595695at2759"/>
<name>A0A3A2ZKZ9_9EURO</name>
<proteinExistence type="predicted"/>
<dbReference type="InterPro" id="IPR057744">
    <property type="entry name" value="OTAase-like"/>
</dbReference>
<dbReference type="InterPro" id="IPR032466">
    <property type="entry name" value="Metal_Hydrolase"/>
</dbReference>
<dbReference type="Gene3D" id="2.30.40.10">
    <property type="entry name" value="Urease, subunit C, domain 1"/>
    <property type="match status" value="1"/>
</dbReference>
<gene>
    <name evidence="2" type="ORF">PHISCL_09833</name>
</gene>
<dbReference type="AlphaFoldDB" id="A0A3A2ZKZ9"/>
<accession>A0A3A2ZKZ9</accession>
<dbReference type="Pfam" id="PF01979">
    <property type="entry name" value="Amidohydro_1"/>
    <property type="match status" value="1"/>
</dbReference>
<dbReference type="InterPro" id="IPR011059">
    <property type="entry name" value="Metal-dep_hydrolase_composite"/>
</dbReference>
<dbReference type="Gene3D" id="3.20.20.140">
    <property type="entry name" value="Metal-dependent hydrolases"/>
    <property type="match status" value="1"/>
</dbReference>
<sequence length="452" mass="48816">MTATPSPVAPCDLPRIIKPWQPEPQKTYILINANIIDPVTGKITEKAAVKLSGGLVKSISSTPAELDNTDPDTICIDLNGKFICPGLIDCHVHISSVPGSASLRETMELSSNLSLLRQPTVCQSMLERGFTTVRDCGGASLALKESIRDGVIPGPRLFIAGHALSQTGGHGDRRRQHDPNECCAGHVNGLGRVVDGVEQCLKYAREEIRQGSDFLKIMGGGGVASPSDQVQHLQFSNEEISAIVTVANNVGTYVTSHAYTPQAIQQAIHQGVKGIEHGNLLDEDTAKLMKERGVFLTPTLVTYATMNSPEFRGFLPSESAQKNQEVLDKGLHALSLARKAGVDICFGTDLLGPLHFAQSREFAIRSSVQTPLEILQSATITPARMLKQDRFLGQIAPGFAADLIILNANPLEDITVLDRFNKHVLATIKDGRVVASRWSQLDVETTPLAKIE</sequence>
<dbReference type="EMBL" id="MVGC01000698">
    <property type="protein sequence ID" value="RJE17831.1"/>
    <property type="molecule type" value="Genomic_DNA"/>
</dbReference>
<dbReference type="CDD" id="cd01299">
    <property type="entry name" value="Met_dep_hydrolase_A"/>
    <property type="match status" value="1"/>
</dbReference>
<feature type="domain" description="Amidohydrolase-related" evidence="1">
    <location>
        <begin position="82"/>
        <end position="434"/>
    </location>
</feature>
<evidence type="ECO:0000259" key="1">
    <source>
        <dbReference type="Pfam" id="PF01979"/>
    </source>
</evidence>
<comment type="caution">
    <text evidence="2">The sequence shown here is derived from an EMBL/GenBank/DDBJ whole genome shotgun (WGS) entry which is preliminary data.</text>
</comment>